<accession>A0A0P0X4S6</accession>
<dbReference type="EMBL" id="AP014963">
    <property type="protein sequence ID" value="BAT01023.1"/>
    <property type="molecule type" value="Genomic_DNA"/>
</dbReference>
<proteinExistence type="predicted"/>
<keyword evidence="3" id="KW-1185">Reference proteome</keyword>
<reference evidence="2 3" key="3">
    <citation type="journal article" date="2013" name="Rice">
        <title>Improvement of the Oryza sativa Nipponbare reference genome using next generation sequence and optical map data.</title>
        <authorList>
            <person name="Kawahara Y."/>
            <person name="de la Bastide M."/>
            <person name="Hamilton J.P."/>
            <person name="Kanamori H."/>
            <person name="McCombie W.R."/>
            <person name="Ouyang S."/>
            <person name="Schwartz D.C."/>
            <person name="Tanaka T."/>
            <person name="Wu J."/>
            <person name="Zhou S."/>
            <person name="Childs K.L."/>
            <person name="Davidson R.M."/>
            <person name="Lin H."/>
            <person name="Quesada-Ocampo L."/>
            <person name="Vaillancourt B."/>
            <person name="Sakai H."/>
            <person name="Lee S.S."/>
            <person name="Kim J."/>
            <person name="Numa H."/>
            <person name="Itoh T."/>
            <person name="Buell C.R."/>
            <person name="Matsumoto T."/>
        </authorList>
    </citation>
    <scope>NUCLEOTIDE SEQUENCE [LARGE SCALE GENOMIC DNA]</scope>
    <source>
        <strain evidence="3">cv. Nipponbare</strain>
    </source>
</reference>
<dbReference type="Proteomes" id="UP000059680">
    <property type="component" value="Chromosome 7"/>
</dbReference>
<sequence>MEELEHLRAGLVHGGDDRHPVPPGEAGDAAHDVVRRRAVEPARRLVEEQQRGRRQQLDADAHPLPLPAADALAHPAADPDAGDRAEPHLADGAVGAGPLVFRRHRVRQLQLRRVVDGLRHRERRHQHVFLGHVGLH</sequence>
<name>A0A0P0X4S6_ORYSJ</name>
<gene>
    <name evidence="2" type="ordered locus">Os07g0289050</name>
    <name evidence="2" type="ORF">OSNPB_070289050</name>
</gene>
<dbReference type="PaxDb" id="39947-A0A0P0X4S6"/>
<reference evidence="3" key="1">
    <citation type="journal article" date="2005" name="Nature">
        <title>The map-based sequence of the rice genome.</title>
        <authorList>
            <consortium name="International rice genome sequencing project (IRGSP)"/>
            <person name="Matsumoto T."/>
            <person name="Wu J."/>
            <person name="Kanamori H."/>
            <person name="Katayose Y."/>
            <person name="Fujisawa M."/>
            <person name="Namiki N."/>
            <person name="Mizuno H."/>
            <person name="Yamamoto K."/>
            <person name="Antonio B.A."/>
            <person name="Baba T."/>
            <person name="Sakata K."/>
            <person name="Nagamura Y."/>
            <person name="Aoki H."/>
            <person name="Arikawa K."/>
            <person name="Arita K."/>
            <person name="Bito T."/>
            <person name="Chiden Y."/>
            <person name="Fujitsuka N."/>
            <person name="Fukunaka R."/>
            <person name="Hamada M."/>
            <person name="Harada C."/>
            <person name="Hayashi A."/>
            <person name="Hijishita S."/>
            <person name="Honda M."/>
            <person name="Hosokawa S."/>
            <person name="Ichikawa Y."/>
            <person name="Idonuma A."/>
            <person name="Iijima M."/>
            <person name="Ikeda M."/>
            <person name="Ikeno M."/>
            <person name="Ito K."/>
            <person name="Ito S."/>
            <person name="Ito T."/>
            <person name="Ito Y."/>
            <person name="Ito Y."/>
            <person name="Iwabuchi A."/>
            <person name="Kamiya K."/>
            <person name="Karasawa W."/>
            <person name="Kurita K."/>
            <person name="Katagiri S."/>
            <person name="Kikuta A."/>
            <person name="Kobayashi H."/>
            <person name="Kobayashi N."/>
            <person name="Machita K."/>
            <person name="Maehara T."/>
            <person name="Masukawa M."/>
            <person name="Mizubayashi T."/>
            <person name="Mukai Y."/>
            <person name="Nagasaki H."/>
            <person name="Nagata Y."/>
            <person name="Naito S."/>
            <person name="Nakashima M."/>
            <person name="Nakama Y."/>
            <person name="Nakamichi Y."/>
            <person name="Nakamura M."/>
            <person name="Meguro A."/>
            <person name="Negishi M."/>
            <person name="Ohta I."/>
            <person name="Ohta T."/>
            <person name="Okamoto M."/>
            <person name="Ono N."/>
            <person name="Saji S."/>
            <person name="Sakaguchi M."/>
            <person name="Sakai K."/>
            <person name="Shibata M."/>
            <person name="Shimokawa T."/>
            <person name="Song J."/>
            <person name="Takazaki Y."/>
            <person name="Terasawa K."/>
            <person name="Tsugane M."/>
            <person name="Tsuji K."/>
            <person name="Ueda S."/>
            <person name="Waki K."/>
            <person name="Yamagata H."/>
            <person name="Yamamoto M."/>
            <person name="Yamamoto S."/>
            <person name="Yamane H."/>
            <person name="Yoshiki S."/>
            <person name="Yoshihara R."/>
            <person name="Yukawa K."/>
            <person name="Zhong H."/>
            <person name="Yano M."/>
            <person name="Yuan Q."/>
            <person name="Ouyang S."/>
            <person name="Liu J."/>
            <person name="Jones K.M."/>
            <person name="Gansberger K."/>
            <person name="Moffat K."/>
            <person name="Hill J."/>
            <person name="Bera J."/>
            <person name="Fadrosh D."/>
            <person name="Jin S."/>
            <person name="Johri S."/>
            <person name="Kim M."/>
            <person name="Overton L."/>
            <person name="Reardon M."/>
            <person name="Tsitrin T."/>
            <person name="Vuong H."/>
            <person name="Weaver B."/>
            <person name="Ciecko A."/>
            <person name="Tallon L."/>
            <person name="Jackson J."/>
            <person name="Pai G."/>
            <person name="Aken S.V."/>
            <person name="Utterback T."/>
            <person name="Reidmuller S."/>
            <person name="Feldblyum T."/>
            <person name="Hsiao J."/>
            <person name="Zismann V."/>
            <person name="Iobst S."/>
            <person name="de Vazeille A.R."/>
            <person name="Buell C.R."/>
            <person name="Ying K."/>
            <person name="Li Y."/>
            <person name="Lu T."/>
            <person name="Huang Y."/>
            <person name="Zhao Q."/>
            <person name="Feng Q."/>
            <person name="Zhang L."/>
            <person name="Zhu J."/>
            <person name="Weng Q."/>
            <person name="Mu J."/>
            <person name="Lu Y."/>
            <person name="Fan D."/>
            <person name="Liu Y."/>
            <person name="Guan J."/>
            <person name="Zhang Y."/>
            <person name="Yu S."/>
            <person name="Liu X."/>
            <person name="Zhang Y."/>
            <person name="Hong G."/>
            <person name="Han B."/>
            <person name="Choisne N."/>
            <person name="Demange N."/>
            <person name="Orjeda G."/>
            <person name="Samain S."/>
            <person name="Cattolico L."/>
            <person name="Pelletier E."/>
            <person name="Couloux A."/>
            <person name="Segurens B."/>
            <person name="Wincker P."/>
            <person name="D'Hont A."/>
            <person name="Scarpelli C."/>
            <person name="Weissenbach J."/>
            <person name="Salanoubat M."/>
            <person name="Quetier F."/>
            <person name="Yu Y."/>
            <person name="Kim H.R."/>
            <person name="Rambo T."/>
            <person name="Currie J."/>
            <person name="Collura K."/>
            <person name="Luo M."/>
            <person name="Yang T."/>
            <person name="Ammiraju J.S.S."/>
            <person name="Engler F."/>
            <person name="Soderlund C."/>
            <person name="Wing R.A."/>
            <person name="Palmer L.E."/>
            <person name="de la Bastide M."/>
            <person name="Spiegel L."/>
            <person name="Nascimento L."/>
            <person name="Zutavern T."/>
            <person name="O'Shaughnessy A."/>
            <person name="Dike S."/>
            <person name="Dedhia N."/>
            <person name="Preston R."/>
            <person name="Balija V."/>
            <person name="McCombie W.R."/>
            <person name="Chow T."/>
            <person name="Chen H."/>
            <person name="Chung M."/>
            <person name="Chen C."/>
            <person name="Shaw J."/>
            <person name="Wu H."/>
            <person name="Hsiao K."/>
            <person name="Chao Y."/>
            <person name="Chu M."/>
            <person name="Cheng C."/>
            <person name="Hour A."/>
            <person name="Lee P."/>
            <person name="Lin S."/>
            <person name="Lin Y."/>
            <person name="Liou J."/>
            <person name="Liu S."/>
            <person name="Hsing Y."/>
            <person name="Raghuvanshi S."/>
            <person name="Mohanty A."/>
            <person name="Bharti A.K."/>
            <person name="Gaur A."/>
            <person name="Gupta V."/>
            <person name="Kumar D."/>
            <person name="Ravi V."/>
            <person name="Vij S."/>
            <person name="Kapur A."/>
            <person name="Khurana P."/>
            <person name="Khurana P."/>
            <person name="Khurana J.P."/>
            <person name="Tyagi A.K."/>
            <person name="Gaikwad K."/>
            <person name="Singh A."/>
            <person name="Dalal V."/>
            <person name="Srivastava S."/>
            <person name="Dixit A."/>
            <person name="Pal A.K."/>
            <person name="Ghazi I.A."/>
            <person name="Yadav M."/>
            <person name="Pandit A."/>
            <person name="Bhargava A."/>
            <person name="Sureshbabu K."/>
            <person name="Batra K."/>
            <person name="Sharma T.R."/>
            <person name="Mohapatra T."/>
            <person name="Singh N.K."/>
            <person name="Messing J."/>
            <person name="Nelson A.B."/>
            <person name="Fuks G."/>
            <person name="Kavchok S."/>
            <person name="Keizer G."/>
            <person name="Linton E."/>
            <person name="Llaca V."/>
            <person name="Song R."/>
            <person name="Tanyolac B."/>
            <person name="Young S."/>
            <person name="Ho-Il K."/>
            <person name="Hahn J.H."/>
            <person name="Sangsakoo G."/>
            <person name="Vanavichit A."/>
            <person name="de Mattos Luiz.A.T."/>
            <person name="Zimmer P.D."/>
            <person name="Malone G."/>
            <person name="Dellagostin O."/>
            <person name="de Oliveira A.C."/>
            <person name="Bevan M."/>
            <person name="Bancroft I."/>
            <person name="Minx P."/>
            <person name="Cordum H."/>
            <person name="Wilson R."/>
            <person name="Cheng Z."/>
            <person name="Jin W."/>
            <person name="Jiang J."/>
            <person name="Leong S.A."/>
            <person name="Iwama H."/>
            <person name="Gojobori T."/>
            <person name="Itoh T."/>
            <person name="Niimura Y."/>
            <person name="Fujii Y."/>
            <person name="Habara T."/>
            <person name="Sakai H."/>
            <person name="Sato Y."/>
            <person name="Wilson G."/>
            <person name="Kumar K."/>
            <person name="McCouch S."/>
            <person name="Juretic N."/>
            <person name="Hoen D."/>
            <person name="Wright S."/>
            <person name="Bruskiewich R."/>
            <person name="Bureau T."/>
            <person name="Miyao A."/>
            <person name="Hirochika H."/>
            <person name="Nishikawa T."/>
            <person name="Kadowaki K."/>
            <person name="Sugiura M."/>
            <person name="Burr B."/>
            <person name="Sasaki T."/>
        </authorList>
    </citation>
    <scope>NUCLEOTIDE SEQUENCE [LARGE SCALE GENOMIC DNA]</scope>
    <source>
        <strain evidence="3">cv. Nipponbare</strain>
    </source>
</reference>
<dbReference type="AntiFam" id="ANF00142">
    <property type="entry name" value="Shadow ORF (opposite yadG)"/>
</dbReference>
<feature type="compositionally biased region" description="Low complexity" evidence="1">
    <location>
        <begin position="67"/>
        <end position="79"/>
    </location>
</feature>
<evidence type="ECO:0000313" key="3">
    <source>
        <dbReference type="Proteomes" id="UP000059680"/>
    </source>
</evidence>
<organism evidence="2 3">
    <name type="scientific">Oryza sativa subsp. japonica</name>
    <name type="common">Rice</name>
    <dbReference type="NCBI Taxonomy" id="39947"/>
    <lineage>
        <taxon>Eukaryota</taxon>
        <taxon>Viridiplantae</taxon>
        <taxon>Streptophyta</taxon>
        <taxon>Embryophyta</taxon>
        <taxon>Tracheophyta</taxon>
        <taxon>Spermatophyta</taxon>
        <taxon>Magnoliopsida</taxon>
        <taxon>Liliopsida</taxon>
        <taxon>Poales</taxon>
        <taxon>Poaceae</taxon>
        <taxon>BOP clade</taxon>
        <taxon>Oryzoideae</taxon>
        <taxon>Oryzeae</taxon>
        <taxon>Oryzinae</taxon>
        <taxon>Oryza</taxon>
        <taxon>Oryza sativa</taxon>
    </lineage>
</organism>
<reference evidence="2 3" key="2">
    <citation type="journal article" date="2013" name="Plant Cell Physiol.">
        <title>Rice Annotation Project Database (RAP-DB): an integrative and interactive database for rice genomics.</title>
        <authorList>
            <person name="Sakai H."/>
            <person name="Lee S.S."/>
            <person name="Tanaka T."/>
            <person name="Numa H."/>
            <person name="Kim J."/>
            <person name="Kawahara Y."/>
            <person name="Wakimoto H."/>
            <person name="Yang C.C."/>
            <person name="Iwamoto M."/>
            <person name="Abe T."/>
            <person name="Yamada Y."/>
            <person name="Muto A."/>
            <person name="Inokuchi H."/>
            <person name="Ikemura T."/>
            <person name="Matsumoto T."/>
            <person name="Sasaki T."/>
            <person name="Itoh T."/>
        </authorList>
    </citation>
    <scope>NUCLEOTIDE SEQUENCE [LARGE SCALE GENOMIC DNA]</scope>
    <source>
        <strain evidence="3">cv. Nipponbare</strain>
    </source>
</reference>
<dbReference type="InParanoid" id="A0A0P0X4S6"/>
<feature type="compositionally biased region" description="Basic and acidic residues" evidence="1">
    <location>
        <begin position="1"/>
        <end position="20"/>
    </location>
</feature>
<evidence type="ECO:0000313" key="2">
    <source>
        <dbReference type="EMBL" id="BAT01023.1"/>
    </source>
</evidence>
<protein>
    <submittedName>
        <fullName evidence="2">Os07g0289050 protein</fullName>
    </submittedName>
</protein>
<dbReference type="Gramene" id="Os07t0289050-00">
    <property type="protein sequence ID" value="Os07t0289050-00"/>
    <property type="gene ID" value="Os07g0289050"/>
</dbReference>
<dbReference type="AlphaFoldDB" id="A0A0P0X4S6"/>
<evidence type="ECO:0000256" key="1">
    <source>
        <dbReference type="SAM" id="MobiDB-lite"/>
    </source>
</evidence>
<dbReference type="FunCoup" id="A0A0P0X4S6">
    <property type="interactions" value="76"/>
</dbReference>
<feature type="compositionally biased region" description="Basic and acidic residues" evidence="1">
    <location>
        <begin position="28"/>
        <end position="61"/>
    </location>
</feature>
<feature type="region of interest" description="Disordered" evidence="1">
    <location>
        <begin position="1"/>
        <end position="92"/>
    </location>
</feature>